<dbReference type="Gene3D" id="2.30.30.60">
    <property type="match status" value="1"/>
</dbReference>
<keyword evidence="11" id="KW-1185">Reference proteome</keyword>
<sequence length="445" mass="49118">MNPWESIRSSIANNVSDYWQWGTMILCFAAALILTRIIYKALFHEKASFRKFCSHFFNTGEKINGTPLVFSALLWITLAVRNHWSQTLIEKGGEGIQSNYIHTVALIVSGYVVYQVAHAVSKGQLIPRILSGCMLAIFIFHLLGWLTPLNEALQDIELPVGDLNVNLWNIFSSLASLVILLWIVSLANRFVDAAIFAQKEIPPTIKVLISKSSRFFLYGFALIAALSIGGVPLGGLTVFSGALGLGLGFGLQKIIANMISGLIILVDKSIKPGDVIEMDGTFGSINSIHSRYVSVITRDRKEFLIPNEDFVTNKVINWSYSDRVIRVKADIGVSYDTDLNLAIRLCTDAAQSVSRVIKSPAPVCLLREFGDSAIILQIRFCIEDAVNGVSNVRSQVLLAIWQSFRDNHIEIPFPQRDLHIKSGTLPYSADPKATLPPVATAPDTQ</sequence>
<dbReference type="GO" id="GO:0008381">
    <property type="term" value="F:mechanosensitive monoatomic ion channel activity"/>
    <property type="evidence" value="ECO:0007669"/>
    <property type="project" value="UniProtKB-ARBA"/>
</dbReference>
<dbReference type="AlphaFoldDB" id="A0A851GII6"/>
<evidence type="ECO:0000256" key="3">
    <source>
        <dbReference type="ARBA" id="ARBA00022475"/>
    </source>
</evidence>
<dbReference type="InterPro" id="IPR010920">
    <property type="entry name" value="LSM_dom_sf"/>
</dbReference>
<dbReference type="InterPro" id="IPR011066">
    <property type="entry name" value="MscS_channel_C_sf"/>
</dbReference>
<feature type="domain" description="Mechanosensitive ion channel MscS C-terminal" evidence="9">
    <location>
        <begin position="327"/>
        <end position="411"/>
    </location>
</feature>
<protein>
    <submittedName>
        <fullName evidence="10">Mechanosensitive ion channel</fullName>
    </submittedName>
</protein>
<dbReference type="EMBL" id="JACBAZ010000001">
    <property type="protein sequence ID" value="NWK54440.1"/>
    <property type="molecule type" value="Genomic_DNA"/>
</dbReference>
<evidence type="ECO:0000256" key="2">
    <source>
        <dbReference type="ARBA" id="ARBA00008017"/>
    </source>
</evidence>
<feature type="transmembrane region" description="Helical" evidence="7">
    <location>
        <begin position="100"/>
        <end position="117"/>
    </location>
</feature>
<dbReference type="Gene3D" id="1.10.287.1260">
    <property type="match status" value="1"/>
</dbReference>
<keyword evidence="4 7" id="KW-0812">Transmembrane</keyword>
<dbReference type="PANTHER" id="PTHR30347">
    <property type="entry name" value="POTASSIUM CHANNEL RELATED"/>
    <property type="match status" value="1"/>
</dbReference>
<dbReference type="PANTHER" id="PTHR30347:SF1">
    <property type="entry name" value="MECHANOSENSITIVE CHANNEL MSCK"/>
    <property type="match status" value="1"/>
</dbReference>
<accession>A0A851GII6</accession>
<dbReference type="Pfam" id="PF21082">
    <property type="entry name" value="MS_channel_3rd"/>
    <property type="match status" value="1"/>
</dbReference>
<evidence type="ECO:0000256" key="1">
    <source>
        <dbReference type="ARBA" id="ARBA00004651"/>
    </source>
</evidence>
<feature type="transmembrane region" description="Helical" evidence="7">
    <location>
        <begin position="20"/>
        <end position="42"/>
    </location>
</feature>
<reference evidence="10 11" key="1">
    <citation type="submission" date="2020-07" db="EMBL/GenBank/DDBJ databases">
        <title>Roseicoccus Jingziensis gen. nov., sp. nov., isolated from coastal seawater.</title>
        <authorList>
            <person name="Feng X."/>
        </authorList>
    </citation>
    <scope>NUCLEOTIDE SEQUENCE [LARGE SCALE GENOMIC DNA]</scope>
    <source>
        <strain evidence="10 11">N1E253</strain>
    </source>
</reference>
<feature type="transmembrane region" description="Helical" evidence="7">
    <location>
        <begin position="167"/>
        <end position="187"/>
    </location>
</feature>
<comment type="caution">
    <text evidence="10">The sequence shown here is derived from an EMBL/GenBank/DDBJ whole genome shotgun (WGS) entry which is preliminary data.</text>
</comment>
<evidence type="ECO:0000256" key="6">
    <source>
        <dbReference type="ARBA" id="ARBA00023136"/>
    </source>
</evidence>
<dbReference type="InterPro" id="IPR023408">
    <property type="entry name" value="MscS_beta-dom_sf"/>
</dbReference>
<evidence type="ECO:0000259" key="9">
    <source>
        <dbReference type="Pfam" id="PF21082"/>
    </source>
</evidence>
<dbReference type="Gene3D" id="3.30.70.100">
    <property type="match status" value="1"/>
</dbReference>
<keyword evidence="6 7" id="KW-0472">Membrane</keyword>
<dbReference type="InterPro" id="IPR006685">
    <property type="entry name" value="MscS_channel_2nd"/>
</dbReference>
<keyword evidence="3" id="KW-1003">Cell membrane</keyword>
<keyword evidence="5 7" id="KW-1133">Transmembrane helix</keyword>
<feature type="domain" description="Mechanosensitive ion channel MscS" evidence="8">
    <location>
        <begin position="254"/>
        <end position="319"/>
    </location>
</feature>
<dbReference type="Pfam" id="PF00924">
    <property type="entry name" value="MS_channel_2nd"/>
    <property type="match status" value="1"/>
</dbReference>
<dbReference type="InterPro" id="IPR049278">
    <property type="entry name" value="MS_channel_C"/>
</dbReference>
<dbReference type="GO" id="GO:0005886">
    <property type="term" value="C:plasma membrane"/>
    <property type="evidence" value="ECO:0007669"/>
    <property type="project" value="UniProtKB-SubCell"/>
</dbReference>
<dbReference type="SUPFAM" id="SSF82861">
    <property type="entry name" value="Mechanosensitive channel protein MscS (YggB), transmembrane region"/>
    <property type="match status" value="1"/>
</dbReference>
<feature type="transmembrane region" description="Helical" evidence="7">
    <location>
        <begin position="215"/>
        <end position="239"/>
    </location>
</feature>
<gene>
    <name evidence="10" type="ORF">HW115_02375</name>
</gene>
<feature type="transmembrane region" description="Helical" evidence="7">
    <location>
        <begin position="63"/>
        <end position="80"/>
    </location>
</feature>
<evidence type="ECO:0000313" key="11">
    <source>
        <dbReference type="Proteomes" id="UP000557872"/>
    </source>
</evidence>
<evidence type="ECO:0000259" key="8">
    <source>
        <dbReference type="Pfam" id="PF00924"/>
    </source>
</evidence>
<comment type="subcellular location">
    <subcellularLocation>
        <location evidence="1">Cell membrane</location>
        <topology evidence="1">Multi-pass membrane protein</topology>
    </subcellularLocation>
</comment>
<dbReference type="SUPFAM" id="SSF50182">
    <property type="entry name" value="Sm-like ribonucleoproteins"/>
    <property type="match status" value="1"/>
</dbReference>
<dbReference type="RefSeq" id="WP_178930969.1">
    <property type="nucleotide sequence ID" value="NZ_JACBAZ010000001.1"/>
</dbReference>
<feature type="transmembrane region" description="Helical" evidence="7">
    <location>
        <begin position="129"/>
        <end position="147"/>
    </location>
</feature>
<evidence type="ECO:0000256" key="4">
    <source>
        <dbReference type="ARBA" id="ARBA00022692"/>
    </source>
</evidence>
<evidence type="ECO:0000256" key="7">
    <source>
        <dbReference type="SAM" id="Phobius"/>
    </source>
</evidence>
<evidence type="ECO:0000256" key="5">
    <source>
        <dbReference type="ARBA" id="ARBA00022989"/>
    </source>
</evidence>
<comment type="similarity">
    <text evidence="2">Belongs to the MscS (TC 1.A.23) family.</text>
</comment>
<name>A0A851GII6_9BACT</name>
<proteinExistence type="inferred from homology"/>
<dbReference type="Proteomes" id="UP000557872">
    <property type="component" value="Unassembled WGS sequence"/>
</dbReference>
<dbReference type="SUPFAM" id="SSF82689">
    <property type="entry name" value="Mechanosensitive channel protein MscS (YggB), C-terminal domain"/>
    <property type="match status" value="1"/>
</dbReference>
<dbReference type="InterPro" id="IPR011014">
    <property type="entry name" value="MscS_channel_TM-2"/>
</dbReference>
<organism evidence="10 11">
    <name type="scientific">Oceaniferula marina</name>
    <dbReference type="NCBI Taxonomy" id="2748318"/>
    <lineage>
        <taxon>Bacteria</taxon>
        <taxon>Pseudomonadati</taxon>
        <taxon>Verrucomicrobiota</taxon>
        <taxon>Verrucomicrobiia</taxon>
        <taxon>Verrucomicrobiales</taxon>
        <taxon>Verrucomicrobiaceae</taxon>
        <taxon>Oceaniferula</taxon>
    </lineage>
</organism>
<dbReference type="InterPro" id="IPR052702">
    <property type="entry name" value="MscS-like_channel"/>
</dbReference>
<evidence type="ECO:0000313" key="10">
    <source>
        <dbReference type="EMBL" id="NWK54440.1"/>
    </source>
</evidence>